<evidence type="ECO:0000256" key="6">
    <source>
        <dbReference type="ARBA" id="ARBA00023163"/>
    </source>
</evidence>
<dbReference type="Gene3D" id="1.10.10.60">
    <property type="entry name" value="Homeodomain-like"/>
    <property type="match status" value="1"/>
</dbReference>
<dbReference type="Proteomes" id="UP001187192">
    <property type="component" value="Unassembled WGS sequence"/>
</dbReference>
<dbReference type="SUPFAM" id="SSF46689">
    <property type="entry name" value="Homeodomain-like"/>
    <property type="match status" value="1"/>
</dbReference>
<feature type="domain" description="Homeobox" evidence="10">
    <location>
        <begin position="102"/>
        <end position="162"/>
    </location>
</feature>
<keyword evidence="7 8" id="KW-0539">Nucleus</keyword>
<dbReference type="PANTHER" id="PTHR45714:SF72">
    <property type="entry name" value="HOMEOBOX-LEUCINE ZIPPER PROTEIN HOX26-RELATED"/>
    <property type="match status" value="1"/>
</dbReference>
<dbReference type="PANTHER" id="PTHR45714">
    <property type="entry name" value="HOMEOBOX-LEUCINE ZIPPER PROTEIN HAT14"/>
    <property type="match status" value="1"/>
</dbReference>
<evidence type="ECO:0000256" key="7">
    <source>
        <dbReference type="ARBA" id="ARBA00023242"/>
    </source>
</evidence>
<dbReference type="CDD" id="cd00086">
    <property type="entry name" value="homeodomain"/>
    <property type="match status" value="1"/>
</dbReference>
<comment type="caution">
    <text evidence="11">The sequence shown here is derived from an EMBL/GenBank/DDBJ whole genome shotgun (WGS) entry which is preliminary data.</text>
</comment>
<dbReference type="PROSITE" id="PS00027">
    <property type="entry name" value="HOMEOBOX_1"/>
    <property type="match status" value="1"/>
</dbReference>
<dbReference type="InterPro" id="IPR003106">
    <property type="entry name" value="Leu_zip_homeo"/>
</dbReference>
<dbReference type="Pfam" id="PF02183">
    <property type="entry name" value="HALZ"/>
    <property type="match status" value="1"/>
</dbReference>
<dbReference type="InterPro" id="IPR017970">
    <property type="entry name" value="Homeobox_CS"/>
</dbReference>
<keyword evidence="5 8" id="KW-0371">Homeobox</keyword>
<dbReference type="GO" id="GO:0000981">
    <property type="term" value="F:DNA-binding transcription factor activity, RNA polymerase II-specific"/>
    <property type="evidence" value="ECO:0007669"/>
    <property type="project" value="InterPro"/>
</dbReference>
<proteinExistence type="inferred from homology"/>
<comment type="similarity">
    <text evidence="2">Belongs to the HD-ZIP homeobox family. Class II subfamily.</text>
</comment>
<dbReference type="AlphaFoldDB" id="A0AA88DEN9"/>
<evidence type="ECO:0000256" key="2">
    <source>
        <dbReference type="ARBA" id="ARBA00006074"/>
    </source>
</evidence>
<evidence type="ECO:0000256" key="5">
    <source>
        <dbReference type="ARBA" id="ARBA00023155"/>
    </source>
</evidence>
<dbReference type="InterPro" id="IPR050762">
    <property type="entry name" value="HD-ZIP_Homeobox_LZ_Class_II"/>
</dbReference>
<evidence type="ECO:0000313" key="11">
    <source>
        <dbReference type="EMBL" id="GMN55270.1"/>
    </source>
</evidence>
<dbReference type="InterPro" id="IPR001356">
    <property type="entry name" value="HD"/>
</dbReference>
<dbReference type="SMART" id="SM00340">
    <property type="entry name" value="HALZ"/>
    <property type="match status" value="1"/>
</dbReference>
<name>A0AA88DEN9_FICCA</name>
<dbReference type="EMBL" id="BTGU01000056">
    <property type="protein sequence ID" value="GMN55270.1"/>
    <property type="molecule type" value="Genomic_DNA"/>
</dbReference>
<dbReference type="Pfam" id="PF00046">
    <property type="entry name" value="Homeodomain"/>
    <property type="match status" value="1"/>
</dbReference>
<dbReference type="GO" id="GO:0043565">
    <property type="term" value="F:sequence-specific DNA binding"/>
    <property type="evidence" value="ECO:0007669"/>
    <property type="project" value="InterPro"/>
</dbReference>
<accession>A0AA88DEN9</accession>
<keyword evidence="6" id="KW-0804">Transcription</keyword>
<evidence type="ECO:0000313" key="12">
    <source>
        <dbReference type="Proteomes" id="UP001187192"/>
    </source>
</evidence>
<comment type="subcellular location">
    <subcellularLocation>
        <location evidence="1 8 9">Nucleus</location>
    </subcellularLocation>
</comment>
<dbReference type="PROSITE" id="PS50071">
    <property type="entry name" value="HOMEOBOX_2"/>
    <property type="match status" value="1"/>
</dbReference>
<sequence>MGSNEEFVACKLGLGVGEQYYAVARTKDDHDHRKKNKKPLVSLSLDLGSFELCHNDHTDHAIPFEGSSSLKTKNELHDDQEVNFGNCRRKKNNNDIVINDIGTARRKKLKLTKEQTTFLEGCFKFNTNLYPAEKQELAEQLNLNPRQVEVWFQNRRARMKMKQTEEDCKLLRKYCESLGQENKRLRKELQELRSMTVEPYRELHDIQFPNTTNPTICLYCKKMSKLGTNFTNS</sequence>
<dbReference type="GO" id="GO:0005634">
    <property type="term" value="C:nucleus"/>
    <property type="evidence" value="ECO:0007669"/>
    <property type="project" value="UniProtKB-SubCell"/>
</dbReference>
<evidence type="ECO:0000256" key="1">
    <source>
        <dbReference type="ARBA" id="ARBA00004123"/>
    </source>
</evidence>
<evidence type="ECO:0000259" key="10">
    <source>
        <dbReference type="PROSITE" id="PS50071"/>
    </source>
</evidence>
<keyword evidence="3" id="KW-0805">Transcription regulation</keyword>
<gene>
    <name evidence="11" type="ORF">TIFTF001_024390</name>
</gene>
<evidence type="ECO:0000256" key="9">
    <source>
        <dbReference type="RuleBase" id="RU000682"/>
    </source>
</evidence>
<evidence type="ECO:0000256" key="8">
    <source>
        <dbReference type="PROSITE-ProRule" id="PRU00108"/>
    </source>
</evidence>
<dbReference type="Gramene" id="FCD_00034170-RA">
    <property type="protein sequence ID" value="FCD_00034170-RA:cds"/>
    <property type="gene ID" value="FCD_00034170"/>
</dbReference>
<feature type="DNA-binding region" description="Homeobox" evidence="8">
    <location>
        <begin position="104"/>
        <end position="163"/>
    </location>
</feature>
<dbReference type="InterPro" id="IPR009057">
    <property type="entry name" value="Homeodomain-like_sf"/>
</dbReference>
<dbReference type="SMART" id="SM00389">
    <property type="entry name" value="HOX"/>
    <property type="match status" value="1"/>
</dbReference>
<evidence type="ECO:0000256" key="4">
    <source>
        <dbReference type="ARBA" id="ARBA00023125"/>
    </source>
</evidence>
<protein>
    <recommendedName>
        <fullName evidence="10">Homeobox domain-containing protein</fullName>
    </recommendedName>
</protein>
<organism evidence="11 12">
    <name type="scientific">Ficus carica</name>
    <name type="common">Common fig</name>
    <dbReference type="NCBI Taxonomy" id="3494"/>
    <lineage>
        <taxon>Eukaryota</taxon>
        <taxon>Viridiplantae</taxon>
        <taxon>Streptophyta</taxon>
        <taxon>Embryophyta</taxon>
        <taxon>Tracheophyta</taxon>
        <taxon>Spermatophyta</taxon>
        <taxon>Magnoliopsida</taxon>
        <taxon>eudicotyledons</taxon>
        <taxon>Gunneridae</taxon>
        <taxon>Pentapetalae</taxon>
        <taxon>rosids</taxon>
        <taxon>fabids</taxon>
        <taxon>Rosales</taxon>
        <taxon>Moraceae</taxon>
        <taxon>Ficeae</taxon>
        <taxon>Ficus</taxon>
    </lineage>
</organism>
<keyword evidence="4 8" id="KW-0238">DNA-binding</keyword>
<reference evidence="11" key="1">
    <citation type="submission" date="2023-07" db="EMBL/GenBank/DDBJ databases">
        <title>draft genome sequence of fig (Ficus carica).</title>
        <authorList>
            <person name="Takahashi T."/>
            <person name="Nishimura K."/>
        </authorList>
    </citation>
    <scope>NUCLEOTIDE SEQUENCE</scope>
</reference>
<keyword evidence="12" id="KW-1185">Reference proteome</keyword>
<evidence type="ECO:0000256" key="3">
    <source>
        <dbReference type="ARBA" id="ARBA00023015"/>
    </source>
</evidence>